<dbReference type="NCBIfam" id="TIGR01787">
    <property type="entry name" value="squalene_cyclas"/>
    <property type="match status" value="1"/>
</dbReference>
<keyword evidence="3" id="KW-0443">Lipid metabolism</keyword>
<evidence type="ECO:0000259" key="5">
    <source>
        <dbReference type="Pfam" id="PF13243"/>
    </source>
</evidence>
<keyword evidence="2" id="KW-0677">Repeat</keyword>
<evidence type="ECO:0000256" key="3">
    <source>
        <dbReference type="ARBA" id="ARBA00022955"/>
    </source>
</evidence>
<evidence type="ECO:0000313" key="8">
    <source>
        <dbReference type="Proteomes" id="UP000481858"/>
    </source>
</evidence>
<dbReference type="Proteomes" id="UP000481858">
    <property type="component" value="Unassembled WGS sequence"/>
</dbReference>
<proteinExistence type="inferred from homology"/>
<evidence type="ECO:0000256" key="4">
    <source>
        <dbReference type="ARBA" id="ARBA00023242"/>
    </source>
</evidence>
<evidence type="ECO:0000256" key="1">
    <source>
        <dbReference type="ARBA" id="ARBA00009755"/>
    </source>
</evidence>
<keyword evidence="3" id="KW-0752">Steroid biosynthesis</keyword>
<feature type="domain" description="Squalene cyclase C-terminal" evidence="5">
    <location>
        <begin position="417"/>
        <end position="755"/>
    </location>
</feature>
<dbReference type="InterPro" id="IPR032696">
    <property type="entry name" value="SQ_cyclase_C"/>
</dbReference>
<keyword evidence="4" id="KW-0539">Nucleus</keyword>
<feature type="domain" description="Squalene cyclase N-terminal" evidence="6">
    <location>
        <begin position="104"/>
        <end position="347"/>
    </location>
</feature>
<dbReference type="InterPro" id="IPR032697">
    <property type="entry name" value="SQ_cyclase_N"/>
</dbReference>
<dbReference type="PANTHER" id="PTHR11764">
    <property type="entry name" value="TERPENE CYCLASE/MUTASE FAMILY MEMBER"/>
    <property type="match status" value="1"/>
</dbReference>
<dbReference type="InterPro" id="IPR008930">
    <property type="entry name" value="Terpenoid_cyclase/PrenylTrfase"/>
</dbReference>
<evidence type="ECO:0000256" key="2">
    <source>
        <dbReference type="ARBA" id="ARBA00022737"/>
    </source>
</evidence>
<dbReference type="Gene3D" id="6.20.120.20">
    <property type="match status" value="1"/>
</dbReference>
<protein>
    <recommendedName>
        <fullName evidence="9">Terpene cyclase/mutase family member</fullName>
    </recommendedName>
</protein>
<dbReference type="PANTHER" id="PTHR11764:SF20">
    <property type="entry name" value="LANOSTEROL SYNTHASE"/>
    <property type="match status" value="1"/>
</dbReference>
<evidence type="ECO:0008006" key="9">
    <source>
        <dbReference type="Google" id="ProtNLM"/>
    </source>
</evidence>
<dbReference type="GO" id="GO:0016104">
    <property type="term" value="P:triterpenoid biosynthetic process"/>
    <property type="evidence" value="ECO:0007669"/>
    <property type="project" value="InterPro"/>
</dbReference>
<keyword evidence="3" id="KW-0444">Lipid biosynthesis</keyword>
<evidence type="ECO:0000313" key="7">
    <source>
        <dbReference type="EMBL" id="KAF2973484.1"/>
    </source>
</evidence>
<dbReference type="GO" id="GO:0006696">
    <property type="term" value="P:ergosterol biosynthetic process"/>
    <property type="evidence" value="ECO:0007669"/>
    <property type="project" value="TreeGrafter"/>
</dbReference>
<dbReference type="Pfam" id="PF13249">
    <property type="entry name" value="SQHop_cyclase_N"/>
    <property type="match status" value="1"/>
</dbReference>
<dbReference type="InterPro" id="IPR021858">
    <property type="entry name" value="Fun_TF"/>
</dbReference>
<comment type="caution">
    <text evidence="7">The sequence shown here is derived from an EMBL/GenBank/DDBJ whole genome shotgun (WGS) entry which is preliminary data.</text>
</comment>
<dbReference type="InterPro" id="IPR018333">
    <property type="entry name" value="Squalene_cyclase"/>
</dbReference>
<dbReference type="EMBL" id="WUBL01000001">
    <property type="protein sequence ID" value="KAF2973484.1"/>
    <property type="molecule type" value="Genomic_DNA"/>
</dbReference>
<reference evidence="7 8" key="1">
    <citation type="submission" date="2019-12" db="EMBL/GenBank/DDBJ databases">
        <title>Draft genome sequence of the ascomycete Xylaria multiplex DSM 110363.</title>
        <authorList>
            <person name="Buettner E."/>
            <person name="Kellner H."/>
        </authorList>
    </citation>
    <scope>NUCLEOTIDE SEQUENCE [LARGE SCALE GENOMIC DNA]</scope>
    <source>
        <strain evidence="7 8">DSM 110363</strain>
    </source>
</reference>
<accession>A0A7C8J2H8</accession>
<dbReference type="GO" id="GO:0005811">
    <property type="term" value="C:lipid droplet"/>
    <property type="evidence" value="ECO:0007669"/>
    <property type="project" value="InterPro"/>
</dbReference>
<name>A0A7C8J2H8_9PEZI</name>
<organism evidence="7 8">
    <name type="scientific">Xylaria multiplex</name>
    <dbReference type="NCBI Taxonomy" id="323545"/>
    <lineage>
        <taxon>Eukaryota</taxon>
        <taxon>Fungi</taxon>
        <taxon>Dikarya</taxon>
        <taxon>Ascomycota</taxon>
        <taxon>Pezizomycotina</taxon>
        <taxon>Sordariomycetes</taxon>
        <taxon>Xylariomycetidae</taxon>
        <taxon>Xylariales</taxon>
        <taxon>Xylariaceae</taxon>
        <taxon>Xylaria</taxon>
    </lineage>
</organism>
<dbReference type="Gene3D" id="1.50.10.20">
    <property type="match status" value="2"/>
</dbReference>
<dbReference type="SUPFAM" id="SSF48239">
    <property type="entry name" value="Terpenoid cyclases/Protein prenyltransferases"/>
    <property type="match status" value="2"/>
</dbReference>
<gene>
    <name evidence="7" type="ORF">GQX73_g38</name>
</gene>
<dbReference type="InParanoid" id="A0A7C8J2H8"/>
<evidence type="ECO:0000259" key="6">
    <source>
        <dbReference type="Pfam" id="PF13249"/>
    </source>
</evidence>
<dbReference type="Pfam" id="PF11951">
    <property type="entry name" value="Fungal_trans_2"/>
    <property type="match status" value="1"/>
</dbReference>
<keyword evidence="8" id="KW-1185">Reference proteome</keyword>
<dbReference type="Pfam" id="PF13243">
    <property type="entry name" value="SQHop_cyclase_C"/>
    <property type="match status" value="1"/>
</dbReference>
<dbReference type="AlphaFoldDB" id="A0A7C8J2H8"/>
<dbReference type="GO" id="GO:0000250">
    <property type="term" value="F:lanosterol synthase activity"/>
    <property type="evidence" value="ECO:0007669"/>
    <property type="project" value="TreeGrafter"/>
</dbReference>
<dbReference type="OrthoDB" id="21502at2759"/>
<comment type="similarity">
    <text evidence="1">Belongs to the terpene cyclase/mutase family.</text>
</comment>
<sequence>MTNEDVSSVGTAFNSNIERLEKDNEPCGEQEWTDLHRWRLRAEKGRHTWKYIESDEDLLNNPEQTFREKYWLGLEYNKVLEQQQRVPTAEQQHHQTLEAMKKGSGFLKQLQMEDGSWGSNCDGPMFITSGIVFACYIVGIPLPRPVRQEMCRYLVNTCNADGGWGIYLSGPSTVFGTTINYVMLRLLGLESAHPSCKKALDLLTSMGGPMGIPTWGRFWLCVMNLYDWDGIVPLPSEILLTPASFQLNPANWWMPIRNIYMGMCYLYGHRFQAPEDNLIRAIRSEIYTQKPYREISWSALRSYINPIDLVKPKSLAQSVVVSALSLWERWGSSSVNWLRTQGLNEALFQVEADVQLILNSTTEYCSYSPAYWAVDIIVLRHAHGPDSHWVECMTPNYADGLWMCREGLAASGTDGNAVWETSLSVQAICSSIQLSSGNHFASADIEALDAALEFLGDSQLLHDPIEIHRTNRHPTKGGWPYSTHSQGYIVSDCTAETLLAILQSRRVPSLSQRIPIERLELAVDALIGLESGNSGFAAYERVRGWEMLELCNITDTYEDCMIERRYAETTGSAMMALTEFNAEYPSYREDDIRRCIDGGAAYLLRTQYSHGGWIGTWAVCFTFATMWALEGLACAGYTEKNCPAVAKACAFLLRHQNPDDGGWGEALESYRMKDYVAEPEGSQVPNTAYAIIGLIAAQCTNQAAIERGVSYLTKTQQPNGEWLPGALEGIYTPPCGYRYPLYKFHFTLKALACYARRYGNSPIKSSPQVWQENAYAIPFSIPGSQQDRRLLHYFCVRGAGDLSGHLGSEFWTRLVLQHSHDSIPVRQAVVALSCAHQCYTTAHDGGDFVLADAMVHYNRAMRSLRKYMSAGIDNKEGISVAIPLICSVLFFCFESTQGNTEGALRHLNSGIAILARQKEGEWHVPESRDYECLDLLEQMIARLDLQASMFNDARLPLTQPSPAVKSKTSACNIFKSINDAQAEITRLQNIKLRFLISNNKFKFSSEAELPGGVKLEKQAIEEACTEWNEKLDRFIRDQSFSPEEYKDYDSSGDSTETICGEGSLTQAHRAAQGPAVAILRIHYHVFRLLLAANFPHDPSVFCGPPGSPNHHTLIEVLDLIESSARAHEAGRRFIGAETGIIAPLFVIVMKCTDPTISKRAFNLLSSISGRREGIFDSRVLLEIAIRVASQHQTWYRTVALEYQAGNALEERFDGLDGVIKNLGIKL</sequence>